<dbReference type="SUPFAM" id="SSF55961">
    <property type="entry name" value="Bet v1-like"/>
    <property type="match status" value="1"/>
</dbReference>
<keyword evidence="3" id="KW-1185">Reference proteome</keyword>
<feature type="compositionally biased region" description="Basic and acidic residues" evidence="1">
    <location>
        <begin position="464"/>
        <end position="477"/>
    </location>
</feature>
<sequence length="499" mass="54619">MASVPPKYFHCPPLHASARAQWVAAAQVTAQDTLVNALKLRLLRVHKVCTSATTGATARIFKGSDGKDPSIPATLATTQVLMGSLEDVAAFFELSSLLQHGAFGLVNGQTLYTLADKSPNQPLHYVGMHWLACSTSVVGVSTRDYCVLEYQDEFVYYDEACGRERRGWLRCLHSIATPSCPSLRSSHGLIRGELFRTGHLFIETDTPGVLDYHYVHCAKYHGTLPHFLIAASMVWQVSQALTVQQYCGPIPLADGGSLRVRKRSPHHCARCSTKFSFFGRPRHCNFCYEAFCKRCCRVRGTDGRICAACEAPQFTLARSGYEAKVRQTQATDRTTTSSQASLLDDVAALDDAIAVTDPMEDLYADAMEGTFTFTASSRSLLVQKEGLLNPAWDPTAPAPPSRPASTKKRALIVLYEDPSVGTSDSNATSSSQTADHTFDDPLGTSRLALQSTRSQQLLTILRSKYDAQEGGRRKEAMQKLASDLLYPAAPRHTSTISQP</sequence>
<comment type="caution">
    <text evidence="2">The sequence shown here is derived from an EMBL/GenBank/DDBJ whole genome shotgun (WGS) entry which is preliminary data.</text>
</comment>
<feature type="region of interest" description="Disordered" evidence="1">
    <location>
        <begin position="420"/>
        <end position="442"/>
    </location>
</feature>
<evidence type="ECO:0000313" key="2">
    <source>
        <dbReference type="EMBL" id="OQR82369.1"/>
    </source>
</evidence>
<organism evidence="2 3">
    <name type="scientific">Achlya hypogyna</name>
    <name type="common">Oomycete</name>
    <name type="synonym">Protoachlya hypogyna</name>
    <dbReference type="NCBI Taxonomy" id="1202772"/>
    <lineage>
        <taxon>Eukaryota</taxon>
        <taxon>Sar</taxon>
        <taxon>Stramenopiles</taxon>
        <taxon>Oomycota</taxon>
        <taxon>Saprolegniomycetes</taxon>
        <taxon>Saprolegniales</taxon>
        <taxon>Achlyaceae</taxon>
        <taxon>Achlya</taxon>
    </lineage>
</organism>
<reference evidence="2 3" key="1">
    <citation type="journal article" date="2014" name="Genome Biol. Evol.">
        <title>The secreted proteins of Achlya hypogyna and Thraustotheca clavata identify the ancestral oomycete secretome and reveal gene acquisitions by horizontal gene transfer.</title>
        <authorList>
            <person name="Misner I."/>
            <person name="Blouin N."/>
            <person name="Leonard G."/>
            <person name="Richards T.A."/>
            <person name="Lane C.E."/>
        </authorList>
    </citation>
    <scope>NUCLEOTIDE SEQUENCE [LARGE SCALE GENOMIC DNA]</scope>
    <source>
        <strain evidence="2 3">ATCC 48635</strain>
    </source>
</reference>
<dbReference type="InterPro" id="IPR013083">
    <property type="entry name" value="Znf_RING/FYVE/PHD"/>
</dbReference>
<protein>
    <recommendedName>
        <fullName evidence="4">FYVE-type domain-containing protein</fullName>
    </recommendedName>
</protein>
<dbReference type="Proteomes" id="UP000243579">
    <property type="component" value="Unassembled WGS sequence"/>
</dbReference>
<dbReference type="PANTHER" id="PTHR13510:SF44">
    <property type="entry name" value="RABENOSYN-5"/>
    <property type="match status" value="1"/>
</dbReference>
<dbReference type="InterPro" id="IPR023393">
    <property type="entry name" value="START-like_dom_sf"/>
</dbReference>
<dbReference type="InterPro" id="IPR052727">
    <property type="entry name" value="Rab4/Rab5_effector"/>
</dbReference>
<proteinExistence type="predicted"/>
<dbReference type="Gene3D" id="3.30.40.10">
    <property type="entry name" value="Zinc/RING finger domain, C3HC4 (zinc finger)"/>
    <property type="match status" value="1"/>
</dbReference>
<dbReference type="CDD" id="cd00065">
    <property type="entry name" value="FYVE_like_SF"/>
    <property type="match status" value="1"/>
</dbReference>
<name>A0A1V9Y9L4_ACHHY</name>
<feature type="region of interest" description="Disordered" evidence="1">
    <location>
        <begin position="464"/>
        <end position="499"/>
    </location>
</feature>
<dbReference type="EMBL" id="JNBR01002475">
    <property type="protein sequence ID" value="OQR82369.1"/>
    <property type="molecule type" value="Genomic_DNA"/>
</dbReference>
<evidence type="ECO:0000256" key="1">
    <source>
        <dbReference type="SAM" id="MobiDB-lite"/>
    </source>
</evidence>
<dbReference type="AlphaFoldDB" id="A0A1V9Y9L4"/>
<dbReference type="SUPFAM" id="SSF57903">
    <property type="entry name" value="FYVE/PHD zinc finger"/>
    <property type="match status" value="1"/>
</dbReference>
<dbReference type="Gene3D" id="3.30.530.20">
    <property type="match status" value="1"/>
</dbReference>
<evidence type="ECO:0008006" key="4">
    <source>
        <dbReference type="Google" id="ProtNLM"/>
    </source>
</evidence>
<dbReference type="OrthoDB" id="72425at2759"/>
<evidence type="ECO:0000313" key="3">
    <source>
        <dbReference type="Proteomes" id="UP000243579"/>
    </source>
</evidence>
<dbReference type="PANTHER" id="PTHR13510">
    <property type="entry name" value="FYVE-FINGER-CONTAINING RAB5 EFFECTOR PROTEIN RABENOSYN-5-RELATED"/>
    <property type="match status" value="1"/>
</dbReference>
<feature type="compositionally biased region" description="Polar residues" evidence="1">
    <location>
        <begin position="420"/>
        <end position="435"/>
    </location>
</feature>
<dbReference type="InterPro" id="IPR011011">
    <property type="entry name" value="Znf_FYVE_PHD"/>
</dbReference>
<accession>A0A1V9Y9L4</accession>
<gene>
    <name evidence="2" type="ORF">ACHHYP_16162</name>
</gene>
<dbReference type="STRING" id="1202772.A0A1V9Y9L4"/>